<evidence type="ECO:0000313" key="3">
    <source>
        <dbReference type="EMBL" id="MEG3436388.1"/>
    </source>
</evidence>
<organism evidence="3 4">
    <name type="scientific">Pannus brasiliensis CCIBt3594</name>
    <dbReference type="NCBI Taxonomy" id="1427578"/>
    <lineage>
        <taxon>Bacteria</taxon>
        <taxon>Bacillati</taxon>
        <taxon>Cyanobacteriota</taxon>
        <taxon>Cyanophyceae</taxon>
        <taxon>Oscillatoriophycideae</taxon>
        <taxon>Chroococcales</taxon>
        <taxon>Microcystaceae</taxon>
        <taxon>Pannus</taxon>
    </lineage>
</organism>
<name>A0AAW9QSU3_9CHRO</name>
<feature type="compositionally biased region" description="Low complexity" evidence="2">
    <location>
        <begin position="19"/>
        <end position="38"/>
    </location>
</feature>
<comment type="caution">
    <text evidence="3">The sequence shown here is derived from an EMBL/GenBank/DDBJ whole genome shotgun (WGS) entry which is preliminary data.</text>
</comment>
<dbReference type="Proteomes" id="UP001328733">
    <property type="component" value="Unassembled WGS sequence"/>
</dbReference>
<reference evidence="3 4" key="1">
    <citation type="submission" date="2024-01" db="EMBL/GenBank/DDBJ databases">
        <title>Genomic insights into the taxonomy and metabolism of the cyanobacterium Pannus brasiliensis CCIBt3594.</title>
        <authorList>
            <person name="Machado M."/>
            <person name="Botero N.B."/>
            <person name="Andreote A.P.D."/>
            <person name="Feitosa A.M.T."/>
            <person name="Popin R."/>
            <person name="Sivonen K."/>
            <person name="Fiore M.F."/>
        </authorList>
    </citation>
    <scope>NUCLEOTIDE SEQUENCE [LARGE SCALE GENOMIC DNA]</scope>
    <source>
        <strain evidence="3 4">CCIBt3594</strain>
    </source>
</reference>
<feature type="compositionally biased region" description="Polar residues" evidence="2">
    <location>
        <begin position="546"/>
        <end position="555"/>
    </location>
</feature>
<keyword evidence="4" id="KW-1185">Reference proteome</keyword>
<feature type="compositionally biased region" description="Basic and acidic residues" evidence="2">
    <location>
        <begin position="524"/>
        <end position="538"/>
    </location>
</feature>
<gene>
    <name evidence="3" type="ORF">V0288_04585</name>
</gene>
<dbReference type="EMBL" id="JBAFSM010000006">
    <property type="protein sequence ID" value="MEG3436388.1"/>
    <property type="molecule type" value="Genomic_DNA"/>
</dbReference>
<sequence length="864" mass="93990">MPPRQPSVFDESKSGWGFGRSSKSSGNISGSVSNIRGNVPSVPNYGKWTRGNYSSGGNASSSARPVYGSTGVTASKSAPSAYSRSVPSAGYRNMPGSSPNRFDGRAENTPPLSNVNFNNPYTNQYIKSATNIRSVSDAVSGNSVPTSNGFVSQNPFGSIQPTNVMNIGAFSPYEEIDDLSPKTTAESEDINRYIGEDVSPELDFDDEAFLNGQRMLSALQNVSSRVIEEAEYPFTGGQMPGVLYQVLLEYLHPNFGWLSAGGDIYLGPITFEKIGDRWYLNGIRLGVSEYRIKTVYRVDGQPDTGGNPPPTKAEVTYTPVLSSRQQEATSNKPLPLEYPSVLNQIVSGIPKNNSTQEIVSGLSDYSDAELERILDEYGIESIQETLSREINRSEALNSQLAELNKQLTEVNERLKTEQENRQLEQLKTDIERQITITEANKQTQRELFGRMTVDANTQPSTNPLINPTTIATGLALGAIATGTGANINPFGNPSPTIPNASTGSRVPQSTNTSPNNVIQFPKTPEQKNRENITDKKTTNEAPKVQPTPNTCQNTDDPMYKCIGNIERGMANQKGTLDEIKDFFKNKLDTALNALNAFLQAFDIGLLMRIDNKLGAQLPGGLSGFLTDVFTRLWNSRIVDRALNIIGVAASIHNAVMLSRNVGTTLGAVISNVLGIFGVKDPEATTDKIGEIINGTIENLVKSIVGAENYESLTKTWASANRIYQAATNIYQMMTDSTYAIAEGLGKLGERTGKIGNALKASGILLENTLEWLDENSNIHIGKNRKLNALINGLQGAQEVASDLEDITSNFREATENVTEIKEEMGNLKKEVDDLTKVKKEEENKAKTDSQGANITRTDLVKPEG</sequence>
<protein>
    <submittedName>
        <fullName evidence="3">Uncharacterized protein</fullName>
    </submittedName>
</protein>
<feature type="region of interest" description="Disordered" evidence="2">
    <location>
        <begin position="1"/>
        <end position="116"/>
    </location>
</feature>
<accession>A0AAW9QSU3</accession>
<feature type="compositionally biased region" description="Polar residues" evidence="2">
    <location>
        <begin position="70"/>
        <end position="86"/>
    </location>
</feature>
<feature type="compositionally biased region" description="Low complexity" evidence="2">
    <location>
        <begin position="51"/>
        <end position="63"/>
    </location>
</feature>
<evidence type="ECO:0000313" key="4">
    <source>
        <dbReference type="Proteomes" id="UP001328733"/>
    </source>
</evidence>
<feature type="coiled-coil region" evidence="1">
    <location>
        <begin position="379"/>
        <end position="440"/>
    </location>
</feature>
<feature type="compositionally biased region" description="Polar residues" evidence="2">
    <location>
        <begin position="500"/>
        <end position="518"/>
    </location>
</feature>
<evidence type="ECO:0000256" key="1">
    <source>
        <dbReference type="SAM" id="Coils"/>
    </source>
</evidence>
<evidence type="ECO:0000256" key="2">
    <source>
        <dbReference type="SAM" id="MobiDB-lite"/>
    </source>
</evidence>
<feature type="region of interest" description="Disordered" evidence="2">
    <location>
        <begin position="500"/>
        <end position="555"/>
    </location>
</feature>
<feature type="region of interest" description="Disordered" evidence="2">
    <location>
        <begin position="840"/>
        <end position="864"/>
    </location>
</feature>
<keyword evidence="1" id="KW-0175">Coiled coil</keyword>
<dbReference type="AlphaFoldDB" id="A0AAW9QSU3"/>
<proteinExistence type="predicted"/>